<organism evidence="1 2">
    <name type="scientific">Melastoma candidum</name>
    <dbReference type="NCBI Taxonomy" id="119954"/>
    <lineage>
        <taxon>Eukaryota</taxon>
        <taxon>Viridiplantae</taxon>
        <taxon>Streptophyta</taxon>
        <taxon>Embryophyta</taxon>
        <taxon>Tracheophyta</taxon>
        <taxon>Spermatophyta</taxon>
        <taxon>Magnoliopsida</taxon>
        <taxon>eudicotyledons</taxon>
        <taxon>Gunneridae</taxon>
        <taxon>Pentapetalae</taxon>
        <taxon>rosids</taxon>
        <taxon>malvids</taxon>
        <taxon>Myrtales</taxon>
        <taxon>Melastomataceae</taxon>
        <taxon>Melastomatoideae</taxon>
        <taxon>Melastomateae</taxon>
        <taxon>Melastoma</taxon>
    </lineage>
</organism>
<accession>A0ACB9QGL6</accession>
<dbReference type="EMBL" id="CM042885">
    <property type="protein sequence ID" value="KAI4365565.1"/>
    <property type="molecule type" value="Genomic_DNA"/>
</dbReference>
<name>A0ACB9QGL6_9MYRT</name>
<dbReference type="Proteomes" id="UP001057402">
    <property type="component" value="Chromosome 6"/>
</dbReference>
<sequence>MDMEMRHMDVKDCAGGIQALSGTTLFPQSIRTSPSKTQPNSSASGPTSVNTENTHHDRDDTFLKTNNGMRTRAAGNRMGPNQRRTSAKVMDLDIYESTRYDAMLLREDVKNTNWLHSVDDKSDQGSLFENGLEFLPEPFDPL</sequence>
<reference evidence="2" key="1">
    <citation type="journal article" date="2023" name="Front. Plant Sci.">
        <title>Chromosomal-level genome assembly of Melastoma candidum provides insights into trichome evolution.</title>
        <authorList>
            <person name="Zhong Y."/>
            <person name="Wu W."/>
            <person name="Sun C."/>
            <person name="Zou P."/>
            <person name="Liu Y."/>
            <person name="Dai S."/>
            <person name="Zhou R."/>
        </authorList>
    </citation>
    <scope>NUCLEOTIDE SEQUENCE [LARGE SCALE GENOMIC DNA]</scope>
</reference>
<gene>
    <name evidence="1" type="ORF">MLD38_021540</name>
</gene>
<keyword evidence="2" id="KW-1185">Reference proteome</keyword>
<evidence type="ECO:0000313" key="2">
    <source>
        <dbReference type="Proteomes" id="UP001057402"/>
    </source>
</evidence>
<protein>
    <submittedName>
        <fullName evidence="1">Uncharacterized protein</fullName>
    </submittedName>
</protein>
<proteinExistence type="predicted"/>
<evidence type="ECO:0000313" key="1">
    <source>
        <dbReference type="EMBL" id="KAI4365565.1"/>
    </source>
</evidence>
<comment type="caution">
    <text evidence="1">The sequence shown here is derived from an EMBL/GenBank/DDBJ whole genome shotgun (WGS) entry which is preliminary data.</text>
</comment>